<dbReference type="GO" id="GO:0000270">
    <property type="term" value="P:peptidoglycan metabolic process"/>
    <property type="evidence" value="ECO:0007669"/>
    <property type="project" value="UniProtKB-UniRule"/>
</dbReference>
<feature type="region of interest" description="Disordered" evidence="5">
    <location>
        <begin position="95"/>
        <end position="135"/>
    </location>
</feature>
<evidence type="ECO:0000259" key="6">
    <source>
        <dbReference type="Pfam" id="PF03330"/>
    </source>
</evidence>
<reference evidence="7 8" key="1">
    <citation type="submission" date="2019-08" db="EMBL/GenBank/DDBJ databases">
        <title>Bradyrhizobium hipponensis sp. nov., a rhizobium isolated from a Lupinus angustifolius root nodule in Tunisia.</title>
        <authorList>
            <person name="Off K."/>
            <person name="Rejili M."/>
            <person name="Mars M."/>
            <person name="Brachmann A."/>
            <person name="Marin M."/>
        </authorList>
    </citation>
    <scope>NUCLEOTIDE SEQUENCE [LARGE SCALE GENOMIC DNA]</scope>
    <source>
        <strain evidence="7 8">CTAW71</strain>
    </source>
</reference>
<dbReference type="HAMAP" id="MF_02071">
    <property type="entry name" value="RlpA"/>
    <property type="match status" value="1"/>
</dbReference>
<dbReference type="InterPro" id="IPR012997">
    <property type="entry name" value="RplA"/>
</dbReference>
<evidence type="ECO:0000256" key="4">
    <source>
        <dbReference type="RuleBase" id="RU003495"/>
    </source>
</evidence>
<feature type="compositionally biased region" description="Basic and acidic residues" evidence="5">
    <location>
        <begin position="121"/>
        <end position="133"/>
    </location>
</feature>
<dbReference type="InterPro" id="IPR009009">
    <property type="entry name" value="RlpA-like_DPBB"/>
</dbReference>
<keyword evidence="2 3" id="KW-0961">Cell wall biogenesis/degradation</keyword>
<keyword evidence="8" id="KW-1185">Reference proteome</keyword>
<feature type="compositionally biased region" description="Basic and acidic residues" evidence="5">
    <location>
        <begin position="95"/>
        <end position="111"/>
    </location>
</feature>
<dbReference type="PANTHER" id="PTHR34183:SF8">
    <property type="entry name" value="ENDOLYTIC PEPTIDOGLYCAN TRANSGLYCOSYLASE RLPA-RELATED"/>
    <property type="match status" value="1"/>
</dbReference>
<dbReference type="PANTHER" id="PTHR34183">
    <property type="entry name" value="ENDOLYTIC PEPTIDOGLYCAN TRANSGLYCOSYLASE RLPA"/>
    <property type="match status" value="1"/>
</dbReference>
<dbReference type="AlphaFoldDB" id="A0A5D3K282"/>
<dbReference type="SUPFAM" id="SSF50685">
    <property type="entry name" value="Barwin-like endoglucanases"/>
    <property type="match status" value="1"/>
</dbReference>
<evidence type="ECO:0000256" key="3">
    <source>
        <dbReference type="HAMAP-Rule" id="MF_02071"/>
    </source>
</evidence>
<dbReference type="GO" id="GO:0008932">
    <property type="term" value="F:lytic endotransglycosylase activity"/>
    <property type="evidence" value="ECO:0007669"/>
    <property type="project" value="UniProtKB-UniRule"/>
</dbReference>
<dbReference type="Proteomes" id="UP000324758">
    <property type="component" value="Unassembled WGS sequence"/>
</dbReference>
<dbReference type="InterPro" id="IPR034718">
    <property type="entry name" value="RlpA"/>
</dbReference>
<dbReference type="Pfam" id="PF03330">
    <property type="entry name" value="DPBB_1"/>
    <property type="match status" value="1"/>
</dbReference>
<gene>
    <name evidence="3" type="primary">rlpA</name>
    <name evidence="7" type="ORF">FXB40_41885</name>
</gene>
<protein>
    <recommendedName>
        <fullName evidence="3">Endolytic peptidoglycan transglycosylase RlpA</fullName>
        <ecNumber evidence="3">4.2.2.-</ecNumber>
    </recommendedName>
</protein>
<dbReference type="EMBL" id="VSSS01000079">
    <property type="protein sequence ID" value="TYL86548.1"/>
    <property type="molecule type" value="Genomic_DNA"/>
</dbReference>
<dbReference type="EC" id="4.2.2.-" evidence="3"/>
<dbReference type="OrthoDB" id="9779128at2"/>
<keyword evidence="1 3" id="KW-0456">Lyase</keyword>
<dbReference type="GO" id="GO:0071555">
    <property type="term" value="P:cell wall organization"/>
    <property type="evidence" value="ECO:0007669"/>
    <property type="project" value="UniProtKB-KW"/>
</dbReference>
<evidence type="ECO:0000256" key="5">
    <source>
        <dbReference type="SAM" id="MobiDB-lite"/>
    </source>
</evidence>
<evidence type="ECO:0000256" key="2">
    <source>
        <dbReference type="ARBA" id="ARBA00023316"/>
    </source>
</evidence>
<name>A0A5D3K282_9BRAD</name>
<organism evidence="7 8">
    <name type="scientific">Bradyrhizobium rifense</name>
    <dbReference type="NCBI Taxonomy" id="515499"/>
    <lineage>
        <taxon>Bacteria</taxon>
        <taxon>Pseudomonadati</taxon>
        <taxon>Pseudomonadota</taxon>
        <taxon>Alphaproteobacteria</taxon>
        <taxon>Hyphomicrobiales</taxon>
        <taxon>Nitrobacteraceae</taxon>
        <taxon>Bradyrhizobium</taxon>
    </lineage>
</organism>
<evidence type="ECO:0000313" key="8">
    <source>
        <dbReference type="Proteomes" id="UP000324758"/>
    </source>
</evidence>
<evidence type="ECO:0000256" key="1">
    <source>
        <dbReference type="ARBA" id="ARBA00023239"/>
    </source>
</evidence>
<comment type="similarity">
    <text evidence="3 4">Belongs to the RlpA family.</text>
</comment>
<feature type="domain" description="RlpA-like protein double-psi beta-barrel" evidence="6">
    <location>
        <begin position="142"/>
        <end position="227"/>
    </location>
</feature>
<dbReference type="NCBIfam" id="TIGR00413">
    <property type="entry name" value="rlpA"/>
    <property type="match status" value="1"/>
</dbReference>
<comment type="function">
    <text evidence="3">Lytic transglycosylase with a strong preference for naked glycan strands that lack stem peptides.</text>
</comment>
<dbReference type="Gene3D" id="2.40.40.10">
    <property type="entry name" value="RlpA-like domain"/>
    <property type="match status" value="1"/>
</dbReference>
<proteinExistence type="inferred from homology"/>
<dbReference type="CDD" id="cd22268">
    <property type="entry name" value="DPBB_RlpA-like"/>
    <property type="match status" value="1"/>
</dbReference>
<comment type="caution">
    <text evidence="7">The sequence shown here is derived from an EMBL/GenBank/DDBJ whole genome shotgun (WGS) entry which is preliminary data.</text>
</comment>
<dbReference type="InterPro" id="IPR036908">
    <property type="entry name" value="RlpA-like_sf"/>
</dbReference>
<evidence type="ECO:0000313" key="7">
    <source>
        <dbReference type="EMBL" id="TYL86548.1"/>
    </source>
</evidence>
<sequence length="231" mass="25641">MHRSETIDLLRCSSAHVPQCRYAITYLVSRPRVQEHCLMGGIGGLCFNCLKRPTMRLPLRMVAMATVLAWFGLNASTAAAQDFNERWSIIPKAHAEPAPDELEQTKKDEPRAQAPSGQETSNDRRESLKDRSTSHSLNRVFSGKASFYSYSRGKTANGSSYDRDSLTAAHRNLPFGTRVRVTEVTSRKSVVVRITDRGPWVRGRVIDLSLAAARSLGITDRGVALVRAEVL</sequence>
<accession>A0A5D3K282</accession>